<protein>
    <submittedName>
        <fullName evidence="2">Uncharacterized protein</fullName>
    </submittedName>
</protein>
<sequence length="67" mass="6943">MNLGGGRGTEQQVSSSGFPLIVDVDKFKVTGCDRVGVARILADGLGLEDGPPPLGPVPLRNSTLNRP</sequence>
<keyword evidence="3" id="KW-1185">Reference proteome</keyword>
<organism evidence="2 3">
    <name type="scientific">Nesidiocoris tenuis</name>
    <dbReference type="NCBI Taxonomy" id="355587"/>
    <lineage>
        <taxon>Eukaryota</taxon>
        <taxon>Metazoa</taxon>
        <taxon>Ecdysozoa</taxon>
        <taxon>Arthropoda</taxon>
        <taxon>Hexapoda</taxon>
        <taxon>Insecta</taxon>
        <taxon>Pterygota</taxon>
        <taxon>Neoptera</taxon>
        <taxon>Paraneoptera</taxon>
        <taxon>Hemiptera</taxon>
        <taxon>Heteroptera</taxon>
        <taxon>Panheteroptera</taxon>
        <taxon>Cimicomorpha</taxon>
        <taxon>Miridae</taxon>
        <taxon>Dicyphina</taxon>
        <taxon>Nesidiocoris</taxon>
    </lineage>
</organism>
<proteinExistence type="predicted"/>
<feature type="region of interest" description="Disordered" evidence="1">
    <location>
        <begin position="45"/>
        <end position="67"/>
    </location>
</feature>
<gene>
    <name evidence="2" type="ORF">NTJ_01553</name>
</gene>
<evidence type="ECO:0000313" key="3">
    <source>
        <dbReference type="Proteomes" id="UP001307889"/>
    </source>
</evidence>
<dbReference type="Proteomes" id="UP001307889">
    <property type="component" value="Chromosome 1"/>
</dbReference>
<name>A0ABN7A8V8_9HEMI</name>
<evidence type="ECO:0000256" key="1">
    <source>
        <dbReference type="SAM" id="MobiDB-lite"/>
    </source>
</evidence>
<evidence type="ECO:0000313" key="2">
    <source>
        <dbReference type="EMBL" id="BES88746.1"/>
    </source>
</evidence>
<reference evidence="2 3" key="1">
    <citation type="submission" date="2023-09" db="EMBL/GenBank/DDBJ databases">
        <title>Nesidiocoris tenuis whole genome shotgun sequence.</title>
        <authorList>
            <person name="Shibata T."/>
            <person name="Shimoda M."/>
            <person name="Kobayashi T."/>
            <person name="Uehara T."/>
        </authorList>
    </citation>
    <scope>NUCLEOTIDE SEQUENCE [LARGE SCALE GENOMIC DNA]</scope>
    <source>
        <strain evidence="2 3">Japan</strain>
    </source>
</reference>
<accession>A0ABN7A8V8</accession>
<dbReference type="EMBL" id="AP028909">
    <property type="protein sequence ID" value="BES88746.1"/>
    <property type="molecule type" value="Genomic_DNA"/>
</dbReference>